<evidence type="ECO:0000256" key="7">
    <source>
        <dbReference type="RuleBase" id="RU004466"/>
    </source>
</evidence>
<dbReference type="SUPFAM" id="SSF48576">
    <property type="entry name" value="Terpenoid synthases"/>
    <property type="match status" value="1"/>
</dbReference>
<comment type="caution">
    <text evidence="8">The sequence shown here is derived from an EMBL/GenBank/DDBJ whole genome shotgun (WGS) entry which is preliminary data.</text>
</comment>
<dbReference type="SFLD" id="SFLDS00005">
    <property type="entry name" value="Isoprenoid_Synthase_Type_I"/>
    <property type="match status" value="1"/>
</dbReference>
<organism evidence="8 9">
    <name type="scientific">Antrihabitans stalactiti</name>
    <dbReference type="NCBI Taxonomy" id="2584121"/>
    <lineage>
        <taxon>Bacteria</taxon>
        <taxon>Bacillati</taxon>
        <taxon>Actinomycetota</taxon>
        <taxon>Actinomycetes</taxon>
        <taxon>Mycobacteriales</taxon>
        <taxon>Nocardiaceae</taxon>
        <taxon>Antrihabitans</taxon>
    </lineage>
</organism>
<evidence type="ECO:0000313" key="9">
    <source>
        <dbReference type="Proteomes" id="UP000535543"/>
    </source>
</evidence>
<evidence type="ECO:0008006" key="10">
    <source>
        <dbReference type="Google" id="ProtNLM"/>
    </source>
</evidence>
<evidence type="ECO:0000256" key="6">
    <source>
        <dbReference type="ARBA" id="ARBA00022842"/>
    </source>
</evidence>
<reference evidence="8 9" key="1">
    <citation type="submission" date="2019-05" db="EMBL/GenBank/DDBJ databases">
        <authorList>
            <person name="Lee S.D."/>
        </authorList>
    </citation>
    <scope>NUCLEOTIDE SEQUENCE [LARGE SCALE GENOMIC DNA]</scope>
    <source>
        <strain evidence="8 9">YC2-7</strain>
    </source>
</reference>
<dbReference type="Pfam" id="PF00348">
    <property type="entry name" value="polyprenyl_synt"/>
    <property type="match status" value="1"/>
</dbReference>
<evidence type="ECO:0000256" key="5">
    <source>
        <dbReference type="ARBA" id="ARBA00022723"/>
    </source>
</evidence>
<dbReference type="GO" id="GO:0008299">
    <property type="term" value="P:isoprenoid biosynthetic process"/>
    <property type="evidence" value="ECO:0007669"/>
    <property type="project" value="InterPro"/>
</dbReference>
<comment type="pathway">
    <text evidence="2">Isoprenoid biosynthesis.</text>
</comment>
<sequence length="342" mass="38131">MVVNAVTVVDPAADTEAHGFAEFRHTLADALTVEYEQILGRFGLQDHAPSLYSGRYFRSRLAHQVAGGDSQTLLDRCKALEMMHTATLVHDDVIDKAVLRRNLPTIAHLQGPDEALLIGNMIATRAITIVASASEPMTTDFLDAYDRVNTAQERELRYRGVLDKTEEQYYQICRGKTSAMLELAFLIGAAENGPDDGHEHLLLAIREVGIAFQVIDDVEDLVAWLEGAEIDRSKRAQFDIELGNYTLPVIVALDAASGDKTERSLDDVDKQTWLDAIETTFKVAFRHLETAEAEVDRARKKAETPLVVQRVDAWSKRVSDALHTKKLDSVVRDFMHDGEDDD</sequence>
<evidence type="ECO:0000256" key="3">
    <source>
        <dbReference type="ARBA" id="ARBA00006706"/>
    </source>
</evidence>
<evidence type="ECO:0000256" key="1">
    <source>
        <dbReference type="ARBA" id="ARBA00001946"/>
    </source>
</evidence>
<keyword evidence="9" id="KW-1185">Reference proteome</keyword>
<dbReference type="AlphaFoldDB" id="A0A848KA46"/>
<dbReference type="GO" id="GO:0046872">
    <property type="term" value="F:metal ion binding"/>
    <property type="evidence" value="ECO:0007669"/>
    <property type="project" value="UniProtKB-KW"/>
</dbReference>
<dbReference type="InterPro" id="IPR008949">
    <property type="entry name" value="Isoprenoid_synthase_dom_sf"/>
</dbReference>
<keyword evidence="6" id="KW-0460">Magnesium</keyword>
<dbReference type="PANTHER" id="PTHR12001:SF69">
    <property type="entry name" value="ALL TRANS-POLYPRENYL-DIPHOSPHATE SYNTHASE PDSS1"/>
    <property type="match status" value="1"/>
</dbReference>
<dbReference type="PROSITE" id="PS00444">
    <property type="entry name" value="POLYPRENYL_SYNTHASE_2"/>
    <property type="match status" value="1"/>
</dbReference>
<dbReference type="GO" id="GO:0004659">
    <property type="term" value="F:prenyltransferase activity"/>
    <property type="evidence" value="ECO:0007669"/>
    <property type="project" value="InterPro"/>
</dbReference>
<protein>
    <recommendedName>
        <fullName evidence="10">Polyprenyl synthetase family protein</fullName>
    </recommendedName>
</protein>
<evidence type="ECO:0000256" key="2">
    <source>
        <dbReference type="ARBA" id="ARBA00005128"/>
    </source>
</evidence>
<evidence type="ECO:0000256" key="4">
    <source>
        <dbReference type="ARBA" id="ARBA00022679"/>
    </source>
</evidence>
<dbReference type="PANTHER" id="PTHR12001">
    <property type="entry name" value="GERANYLGERANYL PYROPHOSPHATE SYNTHASE"/>
    <property type="match status" value="1"/>
</dbReference>
<dbReference type="RefSeq" id="WP_169585000.1">
    <property type="nucleotide sequence ID" value="NZ_VCQU01000001.1"/>
</dbReference>
<keyword evidence="4 7" id="KW-0808">Transferase</keyword>
<proteinExistence type="inferred from homology"/>
<comment type="similarity">
    <text evidence="3 7">Belongs to the FPP/GGPP synthase family.</text>
</comment>
<reference evidence="8 9" key="2">
    <citation type="submission" date="2020-06" db="EMBL/GenBank/DDBJ databases">
        <title>Antribacter stalactiti gen. nov., sp. nov., a new member of the family Nacardiaceae isolated from a cave.</title>
        <authorList>
            <person name="Kim I.S."/>
        </authorList>
    </citation>
    <scope>NUCLEOTIDE SEQUENCE [LARGE SCALE GENOMIC DNA]</scope>
    <source>
        <strain evidence="8 9">YC2-7</strain>
    </source>
</reference>
<accession>A0A848KA46</accession>
<gene>
    <name evidence="8" type="ORF">FGL95_04705</name>
</gene>
<dbReference type="InterPro" id="IPR033749">
    <property type="entry name" value="Polyprenyl_synt_CS"/>
</dbReference>
<dbReference type="EMBL" id="VCQU01000001">
    <property type="protein sequence ID" value="NMN94338.1"/>
    <property type="molecule type" value="Genomic_DNA"/>
</dbReference>
<evidence type="ECO:0000313" key="8">
    <source>
        <dbReference type="EMBL" id="NMN94338.1"/>
    </source>
</evidence>
<dbReference type="InterPro" id="IPR000092">
    <property type="entry name" value="Polyprenyl_synt"/>
</dbReference>
<comment type="cofactor">
    <cofactor evidence="1">
        <name>Mg(2+)</name>
        <dbReference type="ChEBI" id="CHEBI:18420"/>
    </cofactor>
</comment>
<keyword evidence="5" id="KW-0479">Metal-binding</keyword>
<dbReference type="Gene3D" id="1.10.600.10">
    <property type="entry name" value="Farnesyl Diphosphate Synthase"/>
    <property type="match status" value="1"/>
</dbReference>
<name>A0A848KA46_9NOCA</name>
<dbReference type="Proteomes" id="UP000535543">
    <property type="component" value="Unassembled WGS sequence"/>
</dbReference>